<feature type="region of interest" description="Disordered" evidence="1">
    <location>
        <begin position="131"/>
        <end position="150"/>
    </location>
</feature>
<dbReference type="InterPro" id="IPR040841">
    <property type="entry name" value="Luciferase_dom"/>
</dbReference>
<accession>A0ABW0ZRM3</accession>
<dbReference type="Pfam" id="PF17648">
    <property type="entry name" value="Luciferase"/>
    <property type="match status" value="1"/>
</dbReference>
<gene>
    <name evidence="3" type="ORF">ACFPZN_02705</name>
</gene>
<dbReference type="RefSeq" id="WP_378279759.1">
    <property type="nucleotide sequence ID" value="NZ_JBHSON010000003.1"/>
</dbReference>
<dbReference type="Proteomes" id="UP001596074">
    <property type="component" value="Unassembled WGS sequence"/>
</dbReference>
<evidence type="ECO:0000313" key="4">
    <source>
        <dbReference type="Proteomes" id="UP001596074"/>
    </source>
</evidence>
<sequence length="150" mass="16487">MSRGRSHQSVSYAELAIDRFRNWPLKACRSDCPPGRALALPGLQIVHFHQGDLAEVFLTKQLICRLTATLTGSGRVDIAQDSDWIQVHLDTEGDLFLLESLVSLAIQASDPARRQLRSAHADCPHAKPVRTAGARLRSMRCSPRTSATSS</sequence>
<name>A0ABW0ZRM3_9ACTN</name>
<protein>
    <submittedName>
        <fullName evidence="3">Luciferase family protein</fullName>
    </submittedName>
</protein>
<evidence type="ECO:0000256" key="1">
    <source>
        <dbReference type="SAM" id="MobiDB-lite"/>
    </source>
</evidence>
<reference evidence="4" key="1">
    <citation type="journal article" date="2019" name="Int. J. Syst. Evol. Microbiol.">
        <title>The Global Catalogue of Microorganisms (GCM) 10K type strain sequencing project: providing services to taxonomists for standard genome sequencing and annotation.</title>
        <authorList>
            <consortium name="The Broad Institute Genomics Platform"/>
            <consortium name="The Broad Institute Genome Sequencing Center for Infectious Disease"/>
            <person name="Wu L."/>
            <person name="Ma J."/>
        </authorList>
    </citation>
    <scope>NUCLEOTIDE SEQUENCE [LARGE SCALE GENOMIC DNA]</scope>
    <source>
        <strain evidence="4">KCTC 42087</strain>
    </source>
</reference>
<organism evidence="3 4">
    <name type="scientific">Actinomadura rugatobispora</name>
    <dbReference type="NCBI Taxonomy" id="1994"/>
    <lineage>
        <taxon>Bacteria</taxon>
        <taxon>Bacillati</taxon>
        <taxon>Actinomycetota</taxon>
        <taxon>Actinomycetes</taxon>
        <taxon>Streptosporangiales</taxon>
        <taxon>Thermomonosporaceae</taxon>
        <taxon>Actinomadura</taxon>
    </lineage>
</organism>
<dbReference type="EMBL" id="JBHSON010000003">
    <property type="protein sequence ID" value="MFC5744519.1"/>
    <property type="molecule type" value="Genomic_DNA"/>
</dbReference>
<comment type="caution">
    <text evidence="3">The sequence shown here is derived from an EMBL/GenBank/DDBJ whole genome shotgun (WGS) entry which is preliminary data.</text>
</comment>
<evidence type="ECO:0000313" key="3">
    <source>
        <dbReference type="EMBL" id="MFC5744519.1"/>
    </source>
</evidence>
<keyword evidence="4" id="KW-1185">Reference proteome</keyword>
<feature type="domain" description="Luciferase" evidence="2">
    <location>
        <begin position="43"/>
        <end position="105"/>
    </location>
</feature>
<evidence type="ECO:0000259" key="2">
    <source>
        <dbReference type="Pfam" id="PF17648"/>
    </source>
</evidence>
<proteinExistence type="predicted"/>